<comment type="caution">
    <text evidence="2">The sequence shown here is derived from an EMBL/GenBank/DDBJ whole genome shotgun (WGS) entry which is preliminary data.</text>
</comment>
<sequence length="219" mass="24362">MPPSRRSRRANNAPQAPAEAELRKGDIVEYEFNGSTVIGLLVKRCPRPTDPSESQLWLVTPSDRRRKNEKISEHDLRKVDEEDAGSGTKRKSSKSDSSQGSKASDDNNAKASSSSTGSASNVSKKRKSEDISDNGSAKKVSFKEEKNKKKKSVGGMRVGTRATRNSGHELFDGSKELTRKKTTKKIKKNEHVTVVQMLTGTLYLYKGEIRRAEFVRSKY</sequence>
<feature type="compositionally biased region" description="Basic and acidic residues" evidence="1">
    <location>
        <begin position="69"/>
        <end position="80"/>
    </location>
</feature>
<organism evidence="2 3">
    <name type="scientific">Cyclotella atomus</name>
    <dbReference type="NCBI Taxonomy" id="382360"/>
    <lineage>
        <taxon>Eukaryota</taxon>
        <taxon>Sar</taxon>
        <taxon>Stramenopiles</taxon>
        <taxon>Ochrophyta</taxon>
        <taxon>Bacillariophyta</taxon>
        <taxon>Coscinodiscophyceae</taxon>
        <taxon>Thalassiosirophycidae</taxon>
        <taxon>Stephanodiscales</taxon>
        <taxon>Stephanodiscaceae</taxon>
        <taxon>Cyclotella</taxon>
    </lineage>
</organism>
<proteinExistence type="predicted"/>
<evidence type="ECO:0000313" key="3">
    <source>
        <dbReference type="Proteomes" id="UP001530400"/>
    </source>
</evidence>
<dbReference type="AlphaFoldDB" id="A0ABD3QPI2"/>
<dbReference type="EMBL" id="JALLPJ020000177">
    <property type="protein sequence ID" value="KAL3799680.1"/>
    <property type="molecule type" value="Genomic_DNA"/>
</dbReference>
<feature type="compositionally biased region" description="Low complexity" evidence="1">
    <location>
        <begin position="109"/>
        <end position="122"/>
    </location>
</feature>
<evidence type="ECO:0000256" key="1">
    <source>
        <dbReference type="SAM" id="MobiDB-lite"/>
    </source>
</evidence>
<dbReference type="Proteomes" id="UP001530400">
    <property type="component" value="Unassembled WGS sequence"/>
</dbReference>
<gene>
    <name evidence="2" type="ORF">ACHAWO_002864</name>
</gene>
<reference evidence="2 3" key="1">
    <citation type="submission" date="2024-10" db="EMBL/GenBank/DDBJ databases">
        <title>Updated reference genomes for cyclostephanoid diatoms.</title>
        <authorList>
            <person name="Roberts W.R."/>
            <person name="Alverson A.J."/>
        </authorList>
    </citation>
    <scope>NUCLEOTIDE SEQUENCE [LARGE SCALE GENOMIC DNA]</scope>
    <source>
        <strain evidence="2 3">AJA010-31</strain>
    </source>
</reference>
<feature type="compositionally biased region" description="Basic and acidic residues" evidence="1">
    <location>
        <begin position="166"/>
        <end position="175"/>
    </location>
</feature>
<name>A0ABD3QPI2_9STRA</name>
<keyword evidence="3" id="KW-1185">Reference proteome</keyword>
<feature type="region of interest" description="Disordered" evidence="1">
    <location>
        <begin position="1"/>
        <end position="20"/>
    </location>
</feature>
<protein>
    <submittedName>
        <fullName evidence="2">Uncharacterized protein</fullName>
    </submittedName>
</protein>
<accession>A0ABD3QPI2</accession>
<evidence type="ECO:0000313" key="2">
    <source>
        <dbReference type="EMBL" id="KAL3799680.1"/>
    </source>
</evidence>
<feature type="region of interest" description="Disordered" evidence="1">
    <location>
        <begin position="44"/>
        <end position="175"/>
    </location>
</feature>